<accession>A0A0C3M5R1</accession>
<organism evidence="1 2">
    <name type="scientific">Tulasnella calospora MUT 4182</name>
    <dbReference type="NCBI Taxonomy" id="1051891"/>
    <lineage>
        <taxon>Eukaryota</taxon>
        <taxon>Fungi</taxon>
        <taxon>Dikarya</taxon>
        <taxon>Basidiomycota</taxon>
        <taxon>Agaricomycotina</taxon>
        <taxon>Agaricomycetes</taxon>
        <taxon>Cantharellales</taxon>
        <taxon>Tulasnellaceae</taxon>
        <taxon>Tulasnella</taxon>
    </lineage>
</organism>
<reference evidence="2" key="2">
    <citation type="submission" date="2015-01" db="EMBL/GenBank/DDBJ databases">
        <title>Evolutionary Origins and Diversification of the Mycorrhizal Mutualists.</title>
        <authorList>
            <consortium name="DOE Joint Genome Institute"/>
            <consortium name="Mycorrhizal Genomics Consortium"/>
            <person name="Kohler A."/>
            <person name="Kuo A."/>
            <person name="Nagy L.G."/>
            <person name="Floudas D."/>
            <person name="Copeland A."/>
            <person name="Barry K.W."/>
            <person name="Cichocki N."/>
            <person name="Veneault-Fourrey C."/>
            <person name="LaButti K."/>
            <person name="Lindquist E.A."/>
            <person name="Lipzen A."/>
            <person name="Lundell T."/>
            <person name="Morin E."/>
            <person name="Murat C."/>
            <person name="Riley R."/>
            <person name="Ohm R."/>
            <person name="Sun H."/>
            <person name="Tunlid A."/>
            <person name="Henrissat B."/>
            <person name="Grigoriev I.V."/>
            <person name="Hibbett D.S."/>
            <person name="Martin F."/>
        </authorList>
    </citation>
    <scope>NUCLEOTIDE SEQUENCE [LARGE SCALE GENOMIC DNA]</scope>
    <source>
        <strain evidence="2">MUT 4182</strain>
    </source>
</reference>
<dbReference type="HOGENOM" id="CLU_3015932_0_0_1"/>
<reference evidence="1 2" key="1">
    <citation type="submission" date="2014-04" db="EMBL/GenBank/DDBJ databases">
        <authorList>
            <consortium name="DOE Joint Genome Institute"/>
            <person name="Kuo A."/>
            <person name="Girlanda M."/>
            <person name="Perotto S."/>
            <person name="Kohler A."/>
            <person name="Nagy L.G."/>
            <person name="Floudas D."/>
            <person name="Copeland A."/>
            <person name="Barry K.W."/>
            <person name="Cichocki N."/>
            <person name="Veneault-Fourrey C."/>
            <person name="LaButti K."/>
            <person name="Lindquist E.A."/>
            <person name="Lipzen A."/>
            <person name="Lundell T."/>
            <person name="Morin E."/>
            <person name="Murat C."/>
            <person name="Sun H."/>
            <person name="Tunlid A."/>
            <person name="Henrissat B."/>
            <person name="Grigoriev I.V."/>
            <person name="Hibbett D.S."/>
            <person name="Martin F."/>
            <person name="Nordberg H.P."/>
            <person name="Cantor M.N."/>
            <person name="Hua S.X."/>
        </authorList>
    </citation>
    <scope>NUCLEOTIDE SEQUENCE [LARGE SCALE GENOMIC DNA]</scope>
    <source>
        <strain evidence="1 2">MUT 4182</strain>
    </source>
</reference>
<evidence type="ECO:0000313" key="2">
    <source>
        <dbReference type="Proteomes" id="UP000054248"/>
    </source>
</evidence>
<sequence length="56" mass="6251">MSFFLLRNFGNGLDVGTGASLTPGFTLGDPFGLDVSDDPLRLCFFIILRRCYSRNF</sequence>
<evidence type="ECO:0000313" key="1">
    <source>
        <dbReference type="EMBL" id="KIO28992.1"/>
    </source>
</evidence>
<dbReference type="Proteomes" id="UP000054248">
    <property type="component" value="Unassembled WGS sequence"/>
</dbReference>
<name>A0A0C3M5R1_9AGAM</name>
<dbReference type="EMBL" id="KN822988">
    <property type="protein sequence ID" value="KIO28992.1"/>
    <property type="molecule type" value="Genomic_DNA"/>
</dbReference>
<keyword evidence="2" id="KW-1185">Reference proteome</keyword>
<proteinExistence type="predicted"/>
<protein>
    <submittedName>
        <fullName evidence="1">Uncharacterized protein</fullName>
    </submittedName>
</protein>
<gene>
    <name evidence="1" type="ORF">M407DRAFT_174693</name>
</gene>
<dbReference type="AlphaFoldDB" id="A0A0C3M5R1"/>